<dbReference type="InterPro" id="IPR037026">
    <property type="entry name" value="Vgr_OB-fold_dom_sf"/>
</dbReference>
<protein>
    <submittedName>
        <fullName evidence="1">ABC transporter substrate-binding protein</fullName>
    </submittedName>
</protein>
<dbReference type="Proteomes" id="UP000306855">
    <property type="component" value="Unassembled WGS sequence"/>
</dbReference>
<evidence type="ECO:0000313" key="2">
    <source>
        <dbReference type="Proteomes" id="UP000306855"/>
    </source>
</evidence>
<reference evidence="1 2" key="1">
    <citation type="submission" date="2019-04" db="EMBL/GenBank/DDBJ databases">
        <title>Microbes associate with the intestines of laboratory mice.</title>
        <authorList>
            <person name="Navarre W."/>
            <person name="Wong E."/>
            <person name="Huang K."/>
            <person name="Tropini C."/>
            <person name="Ng K."/>
            <person name="Yu B."/>
        </authorList>
    </citation>
    <scope>NUCLEOTIDE SEQUENCE [LARGE SCALE GENOMIC DNA]</scope>
    <source>
        <strain evidence="1 2">NM26_J9</strain>
    </source>
</reference>
<dbReference type="EMBL" id="SRYK01000015">
    <property type="protein sequence ID" value="TGY55943.1"/>
    <property type="molecule type" value="Genomic_DNA"/>
</dbReference>
<dbReference type="AlphaFoldDB" id="A0A4S2EMX9"/>
<proteinExistence type="predicted"/>
<name>A0A4S2EMX9_9LACO</name>
<comment type="caution">
    <text evidence="1">The sequence shown here is derived from an EMBL/GenBank/DDBJ whole genome shotgun (WGS) entry which is preliminary data.</text>
</comment>
<accession>A0A4S2EMX9</accession>
<dbReference type="RefSeq" id="WP_004047544.1">
    <property type="nucleotide sequence ID" value="NZ_BDFM01000189.1"/>
</dbReference>
<organism evidence="1 2">
    <name type="scientific">Ligilactobacillus murinus</name>
    <dbReference type="NCBI Taxonomy" id="1622"/>
    <lineage>
        <taxon>Bacteria</taxon>
        <taxon>Bacillati</taxon>
        <taxon>Bacillota</taxon>
        <taxon>Bacilli</taxon>
        <taxon>Lactobacillales</taxon>
        <taxon>Lactobacillaceae</taxon>
        <taxon>Ligilactobacillus</taxon>
    </lineage>
</organism>
<dbReference type="OrthoDB" id="2311966at2"/>
<sequence>MVLRDNDTKFVRQLVNNINANLHVCHLAKVTALNDDRTRASVQPLALNASGTKRALLMNVVVGKSAQMFIDVGSVVGVVFLDRSLVNWDGTANEFKLDSERMHNLNDAVVMEVFA</sequence>
<dbReference type="Gene3D" id="2.40.50.230">
    <property type="entry name" value="Gp5 N-terminal domain"/>
    <property type="match status" value="1"/>
</dbReference>
<evidence type="ECO:0000313" key="1">
    <source>
        <dbReference type="EMBL" id="TGY55943.1"/>
    </source>
</evidence>
<gene>
    <name evidence="1" type="ORF">E5340_04545</name>
</gene>